<name>A0A7S3MCR1_9STRA</name>
<dbReference type="EMBL" id="HBIC01048979">
    <property type="protein sequence ID" value="CAE0296068.1"/>
    <property type="molecule type" value="Transcribed_RNA"/>
</dbReference>
<accession>A0A7S3MCR1</accession>
<sequence length="202" mass="22560">MQVFGLQKKLLEKKMQLQRLIGEKQAVEKSERQRSEAAAQTAQIAQLVEAAKVLAVTKKSTTKTVVSRAAGKPTTALPPQMEAILADLSARAQNVSADLAKMDAEEKKNQANLRHTLDVASKAKVYGKRDSIVRGADVIHMMSKRERRQYLKARTMKILEMKDLTDGIQSIKTGDVKALTKLLNKMQHENKQWVAKTQGFLH</sequence>
<reference evidence="1" key="1">
    <citation type="submission" date="2021-01" db="EMBL/GenBank/DDBJ databases">
        <authorList>
            <person name="Corre E."/>
            <person name="Pelletier E."/>
            <person name="Niang G."/>
            <person name="Scheremetjew M."/>
            <person name="Finn R."/>
            <person name="Kale V."/>
            <person name="Holt S."/>
            <person name="Cochrane G."/>
            <person name="Meng A."/>
            <person name="Brown T."/>
            <person name="Cohen L."/>
        </authorList>
    </citation>
    <scope>NUCLEOTIDE SEQUENCE</scope>
    <source>
        <strain evidence="1">CCAP 955/1</strain>
    </source>
</reference>
<evidence type="ECO:0000313" key="1">
    <source>
        <dbReference type="EMBL" id="CAE0296068.1"/>
    </source>
</evidence>
<protein>
    <submittedName>
        <fullName evidence="1">Uncharacterized protein</fullName>
    </submittedName>
</protein>
<proteinExistence type="predicted"/>
<organism evidence="1">
    <name type="scientific">Spumella elongata</name>
    <dbReference type="NCBI Taxonomy" id="89044"/>
    <lineage>
        <taxon>Eukaryota</taxon>
        <taxon>Sar</taxon>
        <taxon>Stramenopiles</taxon>
        <taxon>Ochrophyta</taxon>
        <taxon>Chrysophyceae</taxon>
        <taxon>Chromulinales</taxon>
        <taxon>Chromulinaceae</taxon>
        <taxon>Spumella</taxon>
    </lineage>
</organism>
<dbReference type="AlphaFoldDB" id="A0A7S3MCR1"/>
<gene>
    <name evidence="1" type="ORF">SELO1098_LOCUS24920</name>
</gene>